<dbReference type="PANTHER" id="PTHR30399:SF1">
    <property type="entry name" value="UTP PYROPHOSPHATASE"/>
    <property type="match status" value="1"/>
</dbReference>
<dbReference type="Proteomes" id="UP000004659">
    <property type="component" value="Unassembled WGS sequence"/>
</dbReference>
<reference evidence="2" key="1">
    <citation type="submission" date="2009-01" db="EMBL/GenBank/DDBJ databases">
        <title>The Genome Sequence of Brucella pinnipedialis M292/94/1.</title>
        <authorList>
            <consortium name="The Broad Institute Genome Sequencing Platform"/>
            <person name="Ward D."/>
            <person name="Young S.K."/>
            <person name="Kodira C.D."/>
            <person name="Zeng Q."/>
            <person name="Koehrsen M."/>
            <person name="Alvarado L."/>
            <person name="Berlin A."/>
            <person name="Borenstein D."/>
            <person name="Chen Z."/>
            <person name="Engels R."/>
            <person name="Freedman E."/>
            <person name="Gellesch M."/>
            <person name="Goldberg J."/>
            <person name="Griggs A."/>
            <person name="Gujja S."/>
            <person name="Heiman D."/>
            <person name="Hepburn T."/>
            <person name="Howarth C."/>
            <person name="Jen D."/>
            <person name="Larson L."/>
            <person name="Lewis B."/>
            <person name="Mehta T."/>
            <person name="Park D."/>
            <person name="Pearson M."/>
            <person name="Roberts A."/>
            <person name="Saif S."/>
            <person name="Shea T."/>
            <person name="Shenoy N."/>
            <person name="Sisk P."/>
            <person name="Stolte C."/>
            <person name="Sykes S."/>
            <person name="Walk T."/>
            <person name="White J."/>
            <person name="Yandava C."/>
            <person name="Whatmore A.M."/>
            <person name="Perrett L.L."/>
            <person name="O'Callaghan D."/>
            <person name="Nusbaum C."/>
            <person name="Galagan J."/>
            <person name="Birren B."/>
        </authorList>
    </citation>
    <scope>NUCLEOTIDE SEQUENCE [LARGE SCALE GENOMIC DNA]</scope>
    <source>
        <strain evidence="2">M292/94/1</strain>
    </source>
</reference>
<sequence>MTDTAQHSIVFGGETFAFQIERTARRKTVAISVGFDGVRVLAPSDLDDDRVLGIVRKKGAWLLRKQAAYRELEGQPVAKEFVSGETFHYLGRQYRLKLIPDETAVVTRIAARGSTLIAPVLPNGHASVQRAAVRNGLRHWYRAHAIQHFPIRARVIAKTLGIPTPIVKVVDQSKRWGSCDARGRIRLNWRLAMAPMPLVDYVIAHEACHILEHNHSRRFWRSLEAIMPDYEDRLRRLDRMGHQFIW</sequence>
<protein>
    <recommendedName>
        <fullName evidence="1">YgjP-like metallopeptidase domain-containing protein</fullName>
    </recommendedName>
</protein>
<feature type="domain" description="YgjP-like metallopeptidase" evidence="1">
    <location>
        <begin position="27"/>
        <end position="239"/>
    </location>
</feature>
<dbReference type="InterPro" id="IPR002725">
    <property type="entry name" value="YgjP-like_metallopeptidase"/>
</dbReference>
<evidence type="ECO:0000313" key="2">
    <source>
        <dbReference type="EMBL" id="EEZ28749.1"/>
    </source>
</evidence>
<dbReference type="RefSeq" id="WP_002965799.1">
    <property type="nucleotide sequence ID" value="NZ_EQ999534.1"/>
</dbReference>
<accession>A0A0E1WXM7</accession>
<dbReference type="Pfam" id="PF01863">
    <property type="entry name" value="YgjP-like"/>
    <property type="match status" value="1"/>
</dbReference>
<organism evidence="2">
    <name type="scientific">Brucella pinnipedialis M292/94/1</name>
    <dbReference type="NCBI Taxonomy" id="520462"/>
    <lineage>
        <taxon>Bacteria</taxon>
        <taxon>Pseudomonadati</taxon>
        <taxon>Pseudomonadota</taxon>
        <taxon>Alphaproteobacteria</taxon>
        <taxon>Hyphomicrobiales</taxon>
        <taxon>Brucellaceae</taxon>
        <taxon>Brucella/Ochrobactrum group</taxon>
        <taxon>Brucella</taxon>
    </lineage>
</organism>
<proteinExistence type="predicted"/>
<dbReference type="AlphaFoldDB" id="A0A0E1WXM7"/>
<name>A0A0E1WXM7_9HYPH</name>
<dbReference type="HOGENOM" id="CLU_065947_2_2_5"/>
<evidence type="ECO:0000259" key="1">
    <source>
        <dbReference type="Pfam" id="PF01863"/>
    </source>
</evidence>
<dbReference type="Gene3D" id="3.30.2010.10">
    <property type="entry name" value="Metalloproteases ('zincins'), catalytic domain"/>
    <property type="match status" value="1"/>
</dbReference>
<dbReference type="EMBL" id="EQ999534">
    <property type="protein sequence ID" value="EEZ28749.1"/>
    <property type="molecule type" value="Genomic_DNA"/>
</dbReference>
<dbReference type="PANTHER" id="PTHR30399">
    <property type="entry name" value="UNCHARACTERIZED PROTEIN YGJP"/>
    <property type="match status" value="1"/>
</dbReference>
<dbReference type="InterPro" id="IPR053136">
    <property type="entry name" value="UTP_pyrophosphatase-like"/>
</dbReference>
<gene>
    <name evidence="2" type="ORF">BALG_02102</name>
</gene>
<dbReference type="GeneID" id="93015679"/>
<dbReference type="CDD" id="cd07344">
    <property type="entry name" value="M48_yhfN_like"/>
    <property type="match status" value="1"/>
</dbReference>